<feature type="domain" description="DRBM" evidence="6">
    <location>
        <begin position="174"/>
        <end position="242"/>
    </location>
</feature>
<keyword evidence="2 4" id="KW-0694">RNA-binding</keyword>
<dbReference type="Gene3D" id="3.30.160.20">
    <property type="match status" value="3"/>
</dbReference>
<reference evidence="7" key="1">
    <citation type="submission" date="2021-03" db="EMBL/GenBank/DDBJ databases">
        <authorList>
            <consortium name="Genoscope - CEA"/>
            <person name="William W."/>
        </authorList>
    </citation>
    <scope>NUCLEOTIDE SEQUENCE</scope>
    <source>
        <strain evidence="7">Doubled-haploid Pahang</strain>
    </source>
</reference>
<gene>
    <name evidence="7" type="ORF">GSMUA_134100.1</name>
</gene>
<evidence type="ECO:0000256" key="4">
    <source>
        <dbReference type="PROSITE-ProRule" id="PRU00266"/>
    </source>
</evidence>
<feature type="region of interest" description="Disordered" evidence="5">
    <location>
        <begin position="366"/>
        <end position="391"/>
    </location>
</feature>
<dbReference type="InterPro" id="IPR014720">
    <property type="entry name" value="dsRBD_dom"/>
</dbReference>
<feature type="domain" description="DRBM" evidence="6">
    <location>
        <begin position="1"/>
        <end position="70"/>
    </location>
</feature>
<keyword evidence="1" id="KW-0677">Repeat</keyword>
<dbReference type="EMBL" id="HG996469">
    <property type="protein sequence ID" value="CAG1843615.1"/>
    <property type="molecule type" value="Genomic_DNA"/>
</dbReference>
<organism evidence="7">
    <name type="scientific">Musa acuminata subsp. malaccensis</name>
    <name type="common">Wild banana</name>
    <name type="synonym">Musa malaccensis</name>
    <dbReference type="NCBI Taxonomy" id="214687"/>
    <lineage>
        <taxon>Eukaryota</taxon>
        <taxon>Viridiplantae</taxon>
        <taxon>Streptophyta</taxon>
        <taxon>Embryophyta</taxon>
        <taxon>Tracheophyta</taxon>
        <taxon>Spermatophyta</taxon>
        <taxon>Magnoliopsida</taxon>
        <taxon>Liliopsida</taxon>
        <taxon>Zingiberales</taxon>
        <taxon>Musaceae</taxon>
        <taxon>Musa</taxon>
    </lineage>
</organism>
<sequence>MYKSRLQELCQRRHWELPQYTASRDGPDHSPLFRATVTVNGAAFHSPDDSCSSKQAQDRAAQVAFEQLSAEDPPTAPSWPLPVALDSQVSYKNQLQIYLQKKNKGLPSYFSVHDGSPIRHFKAIVKIDGQSFESTGYFHTIKEAEQSAAMVALMSLFPKGNEQASNSLFLDDAVYKNLLQELMQKHGFPLPKYTTISYGESHIPSFSSTVEIKGEFFKGDVAKTKKQAEMNAAKVAWSHLKEEISSRFPSDLLAKWQVLVASEPVISRSDTITNLKHLKPSVDAHKMDDIISDGHGEASGLTVSPPCDQIINSAKEAMNTDGSFRHSASYTDEHNPEITINKKDTVSLVHKPEAVDVMKNGKTLQGAMSDDGSSALSSNSNGSNIHAKTATEPPIGRNTVLLCNRVRIYPNKSDLVLPEDAIPLPCSDDSWVAVSFDL</sequence>
<name>A0A8D7A9Q1_MUSAM</name>
<evidence type="ECO:0000256" key="5">
    <source>
        <dbReference type="SAM" id="MobiDB-lite"/>
    </source>
</evidence>
<protein>
    <submittedName>
        <fullName evidence="7">(wild Malaysian banana) hypothetical protein</fullName>
    </submittedName>
</protein>
<dbReference type="PROSITE" id="PS50137">
    <property type="entry name" value="DS_RBD"/>
    <property type="match status" value="3"/>
</dbReference>
<comment type="function">
    <text evidence="3">Binds double-stranded RNA.</text>
</comment>
<accession>A0A8D7A9Q1</accession>
<proteinExistence type="predicted"/>
<feature type="domain" description="DRBM" evidence="6">
    <location>
        <begin position="90"/>
        <end position="158"/>
    </location>
</feature>
<evidence type="ECO:0000256" key="3">
    <source>
        <dbReference type="ARBA" id="ARBA00037597"/>
    </source>
</evidence>
<dbReference type="PANTHER" id="PTHR46031:SF26">
    <property type="entry name" value="DOUBLE-STRANDED RNA-BINDING PROTEIN 2"/>
    <property type="match status" value="1"/>
</dbReference>
<dbReference type="PANTHER" id="PTHR46031">
    <property type="match status" value="1"/>
</dbReference>
<dbReference type="GO" id="GO:0003723">
    <property type="term" value="F:RNA binding"/>
    <property type="evidence" value="ECO:0007669"/>
    <property type="project" value="UniProtKB-UniRule"/>
</dbReference>
<evidence type="ECO:0000259" key="6">
    <source>
        <dbReference type="PROSITE" id="PS50137"/>
    </source>
</evidence>
<evidence type="ECO:0000256" key="2">
    <source>
        <dbReference type="ARBA" id="ARBA00022884"/>
    </source>
</evidence>
<feature type="compositionally biased region" description="Low complexity" evidence="5">
    <location>
        <begin position="366"/>
        <end position="384"/>
    </location>
</feature>
<dbReference type="Pfam" id="PF00035">
    <property type="entry name" value="dsrm"/>
    <property type="match status" value="3"/>
</dbReference>
<evidence type="ECO:0000256" key="1">
    <source>
        <dbReference type="ARBA" id="ARBA00022737"/>
    </source>
</evidence>
<dbReference type="SMART" id="SM00358">
    <property type="entry name" value="DSRM"/>
    <property type="match status" value="3"/>
</dbReference>
<dbReference type="AlphaFoldDB" id="A0A8D7A9Q1"/>
<dbReference type="SUPFAM" id="SSF54768">
    <property type="entry name" value="dsRNA-binding domain-like"/>
    <property type="match status" value="3"/>
</dbReference>
<evidence type="ECO:0000313" key="7">
    <source>
        <dbReference type="EMBL" id="CAG1843615.1"/>
    </source>
</evidence>